<evidence type="ECO:0000313" key="2">
    <source>
        <dbReference type="EMBL" id="KAF9407223.1"/>
    </source>
</evidence>
<dbReference type="EMBL" id="JACKWZ010000494">
    <property type="protein sequence ID" value="KAF9407223.1"/>
    <property type="molecule type" value="Genomic_DNA"/>
</dbReference>
<keyword evidence="1" id="KW-0732">Signal</keyword>
<proteinExistence type="predicted"/>
<feature type="chain" id="PRO_5032377881" evidence="1">
    <location>
        <begin position="20"/>
        <end position="243"/>
    </location>
</feature>
<gene>
    <name evidence="2" type="ORF">HW555_012674</name>
</gene>
<accession>A0A835G720</accession>
<name>A0A835G720_SPOEX</name>
<keyword evidence="3" id="KW-1185">Reference proteome</keyword>
<protein>
    <submittedName>
        <fullName evidence="2">Uncharacterized protein</fullName>
    </submittedName>
</protein>
<organism evidence="2 3">
    <name type="scientific">Spodoptera exigua</name>
    <name type="common">Beet armyworm</name>
    <name type="synonym">Noctua fulgens</name>
    <dbReference type="NCBI Taxonomy" id="7107"/>
    <lineage>
        <taxon>Eukaryota</taxon>
        <taxon>Metazoa</taxon>
        <taxon>Ecdysozoa</taxon>
        <taxon>Arthropoda</taxon>
        <taxon>Hexapoda</taxon>
        <taxon>Insecta</taxon>
        <taxon>Pterygota</taxon>
        <taxon>Neoptera</taxon>
        <taxon>Endopterygota</taxon>
        <taxon>Lepidoptera</taxon>
        <taxon>Glossata</taxon>
        <taxon>Ditrysia</taxon>
        <taxon>Noctuoidea</taxon>
        <taxon>Noctuidae</taxon>
        <taxon>Amphipyrinae</taxon>
        <taxon>Spodoptera</taxon>
    </lineage>
</organism>
<evidence type="ECO:0000313" key="3">
    <source>
        <dbReference type="Proteomes" id="UP000648187"/>
    </source>
</evidence>
<evidence type="ECO:0000256" key="1">
    <source>
        <dbReference type="SAM" id="SignalP"/>
    </source>
</evidence>
<sequence>MKLFAVFVLSCFGFTLCGAQVINRVRLVDHTSYVINFITKTVNTVEDKGWYSFKLPDYVQYVNESLLTSPVVGKLTYHNGFVVSVQHVDIQQSTVQQVWGYNSASGDTTVSVRGTLRMHEVAIGYDVIAELDDDNEPYHYTMTFVHPMITYAFSVSFILFVIHDAYRGNLSVTVLGTVSRVTNRLPSFIPQDSVTDIITYVFDPNAELPAGMAAWGPEVFQPITYELVTKEIPFPQFCYNCAT</sequence>
<comment type="caution">
    <text evidence="2">The sequence shown here is derived from an EMBL/GenBank/DDBJ whole genome shotgun (WGS) entry which is preliminary data.</text>
</comment>
<dbReference type="Proteomes" id="UP000648187">
    <property type="component" value="Unassembled WGS sequence"/>
</dbReference>
<feature type="signal peptide" evidence="1">
    <location>
        <begin position="1"/>
        <end position="19"/>
    </location>
</feature>
<dbReference type="AlphaFoldDB" id="A0A835G720"/>
<reference evidence="2" key="1">
    <citation type="submission" date="2020-08" db="EMBL/GenBank/DDBJ databases">
        <title>Spodoptera exigua strain:BAW_Kor-Di-RS1 Genome sequencing and assembly.</title>
        <authorList>
            <person name="Kim J."/>
            <person name="Nam H.Y."/>
            <person name="Kwon M."/>
            <person name="Choi J.H."/>
            <person name="Cho S.R."/>
            <person name="Kim G.-H."/>
        </authorList>
    </citation>
    <scope>NUCLEOTIDE SEQUENCE</scope>
    <source>
        <strain evidence="2">BAW_Kor-Di-RS1</strain>
        <tissue evidence="2">Whole-body</tissue>
    </source>
</reference>